<accession>A0A9P8HUN6</accession>
<protein>
    <submittedName>
        <fullName evidence="2">Uncharacterized protein</fullName>
    </submittedName>
</protein>
<dbReference type="AlphaFoldDB" id="A0A9P8HUN6"/>
<evidence type="ECO:0000256" key="1">
    <source>
        <dbReference type="SAM" id="Phobius"/>
    </source>
</evidence>
<keyword evidence="1" id="KW-0472">Membrane</keyword>
<comment type="caution">
    <text evidence="2">The sequence shown here is derived from an EMBL/GenBank/DDBJ whole genome shotgun (WGS) entry which is preliminary data.</text>
</comment>
<keyword evidence="1" id="KW-0812">Transmembrane</keyword>
<evidence type="ECO:0000313" key="2">
    <source>
        <dbReference type="EMBL" id="KAH0538023.1"/>
    </source>
</evidence>
<dbReference type="OrthoDB" id="3562503at2759"/>
<keyword evidence="3" id="KW-1185">Reference proteome</keyword>
<gene>
    <name evidence="2" type="ORF">FGG08_005384</name>
</gene>
<dbReference type="Proteomes" id="UP000698800">
    <property type="component" value="Unassembled WGS sequence"/>
</dbReference>
<feature type="transmembrane region" description="Helical" evidence="1">
    <location>
        <begin position="209"/>
        <end position="232"/>
    </location>
</feature>
<evidence type="ECO:0000313" key="3">
    <source>
        <dbReference type="Proteomes" id="UP000698800"/>
    </source>
</evidence>
<sequence length="245" mass="27594">MTQLQKAITSNQPHTEWKNLTSRDCLERYHSGTFDEFSNVIVVTNWTTPSDINNSALGLTILAGQAGRKHSSRQSLVSLCPPSFFSSFNLTEPKARKFVAKGANGLCDLYVPKKFDVKQHNVFVKYCLSQEAKKTCRLLYSPYTIWPWYLAGVFSMQLKDRYILTSPPSAAVVPQADPSSHWFGGFFENIIQKQLIDSWHSEIPSELTLFYEVLIIILLIIGFTAPFVLGFVSKAGIFEASIKGR</sequence>
<name>A0A9P8HUN6_9PEZI</name>
<reference evidence="2" key="1">
    <citation type="submission" date="2021-03" db="EMBL/GenBank/DDBJ databases">
        <title>Comparative genomics and phylogenomic investigation of the class Geoglossomycetes provide insights into ecological specialization and systematics.</title>
        <authorList>
            <person name="Melie T."/>
            <person name="Pirro S."/>
            <person name="Miller A.N."/>
            <person name="Quandt A."/>
        </authorList>
    </citation>
    <scope>NUCLEOTIDE SEQUENCE</scope>
    <source>
        <strain evidence="2">GBOQ0MN5Z8</strain>
    </source>
</reference>
<proteinExistence type="predicted"/>
<dbReference type="EMBL" id="JAGHQL010000126">
    <property type="protein sequence ID" value="KAH0538023.1"/>
    <property type="molecule type" value="Genomic_DNA"/>
</dbReference>
<keyword evidence="1" id="KW-1133">Transmembrane helix</keyword>
<organism evidence="2 3">
    <name type="scientific">Glutinoglossum americanum</name>
    <dbReference type="NCBI Taxonomy" id="1670608"/>
    <lineage>
        <taxon>Eukaryota</taxon>
        <taxon>Fungi</taxon>
        <taxon>Dikarya</taxon>
        <taxon>Ascomycota</taxon>
        <taxon>Pezizomycotina</taxon>
        <taxon>Geoglossomycetes</taxon>
        <taxon>Geoglossales</taxon>
        <taxon>Geoglossaceae</taxon>
        <taxon>Glutinoglossum</taxon>
    </lineage>
</organism>